<reference evidence="2 3" key="1">
    <citation type="submission" date="2018-07" db="EMBL/GenBank/DDBJ databases">
        <title>Genome sequences of Haloplanus sp. CBA1113.</title>
        <authorList>
            <person name="Kim Y.B."/>
            <person name="Roh S.W."/>
        </authorList>
    </citation>
    <scope>NUCLEOTIDE SEQUENCE [LARGE SCALE GENOMIC DNA]</scope>
    <source>
        <strain evidence="2 3">CBA1113</strain>
    </source>
</reference>
<dbReference type="EMBL" id="CP031150">
    <property type="protein sequence ID" value="AXG06938.1"/>
    <property type="molecule type" value="Genomic_DNA"/>
</dbReference>
<dbReference type="AlphaFoldDB" id="A0A345E416"/>
<protein>
    <recommendedName>
        <fullName evidence="1">Halobacterial output domain-containing protein</fullName>
    </recommendedName>
</protein>
<gene>
    <name evidence="2" type="ORF">DU500_11155</name>
</gene>
<evidence type="ECO:0000313" key="3">
    <source>
        <dbReference type="Proteomes" id="UP000253273"/>
    </source>
</evidence>
<evidence type="ECO:0000259" key="1">
    <source>
        <dbReference type="Pfam" id="PF18545"/>
    </source>
</evidence>
<evidence type="ECO:0000313" key="2">
    <source>
        <dbReference type="EMBL" id="AXG06938.1"/>
    </source>
</evidence>
<dbReference type="Pfam" id="PF18545">
    <property type="entry name" value="HalOD1"/>
    <property type="match status" value="1"/>
</dbReference>
<organism evidence="2 3">
    <name type="scientific">Haloplanus rubicundus</name>
    <dbReference type="NCBI Taxonomy" id="1547898"/>
    <lineage>
        <taxon>Archaea</taxon>
        <taxon>Methanobacteriati</taxon>
        <taxon>Methanobacteriota</taxon>
        <taxon>Stenosarchaea group</taxon>
        <taxon>Halobacteria</taxon>
        <taxon>Halobacteriales</taxon>
        <taxon>Haloferacaceae</taxon>
        <taxon>Haloplanus</taxon>
    </lineage>
</organism>
<dbReference type="KEGG" id="haj:DU500_11155"/>
<sequence>MERTVEADKSVSYTLLCTVAEVESCRPTDLPVLQDTLDVDALDAMFASKSDESPRFEGSLTFEYSDSIVSIRSTPSVTISVSS</sequence>
<dbReference type="InterPro" id="IPR040624">
    <property type="entry name" value="HalOD1"/>
</dbReference>
<proteinExistence type="predicted"/>
<dbReference type="Proteomes" id="UP000253273">
    <property type="component" value="Chromosome"/>
</dbReference>
<accession>A0A345E416</accession>
<feature type="domain" description="Halobacterial output" evidence="1">
    <location>
        <begin position="8"/>
        <end position="80"/>
    </location>
</feature>
<name>A0A345E416_9EURY</name>
<keyword evidence="3" id="KW-1185">Reference proteome</keyword>